<dbReference type="AlphaFoldDB" id="A0AAJ5YUU8"/>
<feature type="compositionally biased region" description="Polar residues" evidence="1">
    <location>
        <begin position="38"/>
        <end position="56"/>
    </location>
</feature>
<feature type="compositionally biased region" description="Polar residues" evidence="1">
    <location>
        <begin position="105"/>
        <end position="116"/>
    </location>
</feature>
<keyword evidence="3" id="KW-1185">Reference proteome</keyword>
<dbReference type="EMBL" id="CP119946">
    <property type="protein sequence ID" value="WFD00188.1"/>
    <property type="molecule type" value="Genomic_DNA"/>
</dbReference>
<feature type="region of interest" description="Disordered" evidence="1">
    <location>
        <begin position="269"/>
        <end position="289"/>
    </location>
</feature>
<reference evidence="2 3" key="1">
    <citation type="submission" date="2023-03" db="EMBL/GenBank/DDBJ databases">
        <title>Mating type loci evolution in Malassezia.</title>
        <authorList>
            <person name="Coelho M.A."/>
        </authorList>
    </citation>
    <scope>NUCLEOTIDE SEQUENCE [LARGE SCALE GENOMIC DNA]</scope>
    <source>
        <strain evidence="2 3">CBS 9725</strain>
    </source>
</reference>
<evidence type="ECO:0000313" key="2">
    <source>
        <dbReference type="EMBL" id="WFD00188.1"/>
    </source>
</evidence>
<feature type="compositionally biased region" description="Low complexity" evidence="1">
    <location>
        <begin position="88"/>
        <end position="102"/>
    </location>
</feature>
<feature type="region of interest" description="Disordered" evidence="1">
    <location>
        <begin position="1"/>
        <end position="170"/>
    </location>
</feature>
<organism evidence="2 3">
    <name type="scientific">Malassezia yamatoensis</name>
    <dbReference type="NCBI Taxonomy" id="253288"/>
    <lineage>
        <taxon>Eukaryota</taxon>
        <taxon>Fungi</taxon>
        <taxon>Dikarya</taxon>
        <taxon>Basidiomycota</taxon>
        <taxon>Ustilaginomycotina</taxon>
        <taxon>Malasseziomycetes</taxon>
        <taxon>Malasseziales</taxon>
        <taxon>Malasseziaceae</taxon>
        <taxon>Malassezia</taxon>
    </lineage>
</organism>
<dbReference type="Proteomes" id="UP001219567">
    <property type="component" value="Chromosome 4"/>
</dbReference>
<proteinExistence type="predicted"/>
<evidence type="ECO:0008006" key="4">
    <source>
        <dbReference type="Google" id="ProtNLM"/>
    </source>
</evidence>
<feature type="compositionally biased region" description="Polar residues" evidence="1">
    <location>
        <begin position="145"/>
        <end position="157"/>
    </location>
</feature>
<name>A0AAJ5YUU8_9BASI</name>
<feature type="compositionally biased region" description="Acidic residues" evidence="1">
    <location>
        <begin position="269"/>
        <end position="287"/>
    </location>
</feature>
<evidence type="ECO:0000256" key="1">
    <source>
        <dbReference type="SAM" id="MobiDB-lite"/>
    </source>
</evidence>
<feature type="compositionally biased region" description="Basic and acidic residues" evidence="1">
    <location>
        <begin position="1"/>
        <end position="11"/>
    </location>
</feature>
<protein>
    <recommendedName>
        <fullName evidence="4">Pinin/SDK/MemA protein domain-containing protein</fullName>
    </recommendedName>
</protein>
<accession>A0AAJ5YUU8</accession>
<sequence length="321" mass="35506">MTSEELRKEGSQVDSNGTELGVDSGISMQEAHEKHSAGNESENPAPSVNGETQMGSNPIEADSSGPNLSDGDGSEETRAENHRLSNLSPSARRSGSSSPQRASKQDPSSNARVQSQEKQRGKRLLGLLNHTLAQPRDLRKRLRTQAPSSSSNHSQQEAPAADLEAERATHNAERAAIRTDLERIRQLAEQLAACESAYRTARSQKRRLSSYLVTHVASKPTERQPAEPMEAAVTSLGRGSDVPIVVEGTKAYDVYYLPRKLLPSQEDTLDAQEEAADDAIDRADDEYDQQRAKMEQELFECKSRLQQQHIDPNTWPRRKAW</sequence>
<evidence type="ECO:0000313" key="3">
    <source>
        <dbReference type="Proteomes" id="UP001219567"/>
    </source>
</evidence>
<gene>
    <name evidence="2" type="ORF">MYAM1_002935</name>
</gene>